<keyword evidence="2" id="KW-1185">Reference proteome</keyword>
<protein>
    <submittedName>
        <fullName evidence="1">Uncharacterized protein</fullName>
    </submittedName>
</protein>
<evidence type="ECO:0000313" key="1">
    <source>
        <dbReference type="EMBL" id="KAI9921924.1"/>
    </source>
</evidence>
<name>A0ACC0WST1_9STRA</name>
<evidence type="ECO:0000313" key="2">
    <source>
        <dbReference type="Proteomes" id="UP001163321"/>
    </source>
</evidence>
<organism evidence="1 2">
    <name type="scientific">Peronosclerospora sorghi</name>
    <dbReference type="NCBI Taxonomy" id="230839"/>
    <lineage>
        <taxon>Eukaryota</taxon>
        <taxon>Sar</taxon>
        <taxon>Stramenopiles</taxon>
        <taxon>Oomycota</taxon>
        <taxon>Peronosporomycetes</taxon>
        <taxon>Peronosporales</taxon>
        <taxon>Peronosporaceae</taxon>
        <taxon>Peronosclerospora</taxon>
    </lineage>
</organism>
<reference evidence="1 2" key="1">
    <citation type="journal article" date="2022" name="bioRxiv">
        <title>The genome of the oomycete Peronosclerospora sorghi, a cosmopolitan pathogen of maize and sorghum, is inflated with dispersed pseudogenes.</title>
        <authorList>
            <person name="Fletcher K."/>
            <person name="Martin F."/>
            <person name="Isakeit T."/>
            <person name="Cavanaugh K."/>
            <person name="Magill C."/>
            <person name="Michelmore R."/>
        </authorList>
    </citation>
    <scope>NUCLEOTIDE SEQUENCE [LARGE SCALE GENOMIC DNA]</scope>
    <source>
        <strain evidence="1">P6</strain>
    </source>
</reference>
<sequence>MACTCISNRQQQSVIRYFVYSKEYDQALEFTENSETLKLSACKMLIRDNGSEYPATTSAGMSEQFPRMSEQFPEVDTTAEDTLQNCTDYLLKYPVIGFDSEWKALHISSGSDDSPAKCALLQLASLQNAFVVDVIALYNHGNILAPLFQSESVIKLGFDTRADVKALRPFLTGGFASDNVISMLVDLQAVTRKLSNFQAPSRQAYSFKPRSSRRKILGIITRQAHGMSDWEHRPLTQAQLHYAALDAHVLLQIFYKMQEQHPPGTFTLAFKRCTQKHVK</sequence>
<dbReference type="Proteomes" id="UP001163321">
    <property type="component" value="Chromosome 1"/>
</dbReference>
<proteinExistence type="predicted"/>
<gene>
    <name evidence="1" type="ORF">PsorP6_000294</name>
</gene>
<dbReference type="EMBL" id="CM047580">
    <property type="protein sequence ID" value="KAI9921924.1"/>
    <property type="molecule type" value="Genomic_DNA"/>
</dbReference>
<comment type="caution">
    <text evidence="1">The sequence shown here is derived from an EMBL/GenBank/DDBJ whole genome shotgun (WGS) entry which is preliminary data.</text>
</comment>
<accession>A0ACC0WST1</accession>